<dbReference type="UniPathway" id="UPA00694"/>
<gene>
    <name evidence="2" type="ORF">EPA99_15815</name>
</gene>
<evidence type="ECO:0000313" key="2">
    <source>
        <dbReference type="EMBL" id="RXR01396.1"/>
    </source>
</evidence>
<dbReference type="GO" id="GO:0006011">
    <property type="term" value="P:UDP-alpha-D-glucose metabolic process"/>
    <property type="evidence" value="ECO:0007669"/>
    <property type="project" value="InterPro"/>
</dbReference>
<keyword evidence="1" id="KW-0135">Cellulose biosynthesis</keyword>
<dbReference type="Pfam" id="PF03170">
    <property type="entry name" value="BcsB"/>
    <property type="match status" value="1"/>
</dbReference>
<evidence type="ECO:0000313" key="3">
    <source>
        <dbReference type="Proteomes" id="UP000289784"/>
    </source>
</evidence>
<name>A0A4Q1JRQ3_9GAMM</name>
<evidence type="ECO:0000256" key="1">
    <source>
        <dbReference type="RuleBase" id="RU365021"/>
    </source>
</evidence>
<comment type="function">
    <text evidence="1">Binds the cellulose synthase activator, bis-(3'-5') cyclic diguanylic acid (c-di-GMP).</text>
</comment>
<keyword evidence="1" id="KW-0997">Cell inner membrane</keyword>
<dbReference type="AlphaFoldDB" id="A0A4Q1JRQ3"/>
<organism evidence="2 3">
    <name type="scientific">Pseudoxanthomonas composti</name>
    <dbReference type="NCBI Taxonomy" id="2137479"/>
    <lineage>
        <taxon>Bacteria</taxon>
        <taxon>Pseudomonadati</taxon>
        <taxon>Pseudomonadota</taxon>
        <taxon>Gammaproteobacteria</taxon>
        <taxon>Lysobacterales</taxon>
        <taxon>Lysobacteraceae</taxon>
        <taxon>Pseudoxanthomonas</taxon>
    </lineage>
</organism>
<dbReference type="GO" id="GO:0005886">
    <property type="term" value="C:plasma membrane"/>
    <property type="evidence" value="ECO:0007669"/>
    <property type="project" value="UniProtKB-SubCell"/>
</dbReference>
<keyword evidence="1" id="KW-0472">Membrane</keyword>
<protein>
    <recommendedName>
        <fullName evidence="1">Cyclic di-GMP-binding protein</fullName>
    </recommendedName>
    <alternativeName>
        <fullName evidence="1">Cellulose synthase regulatory subunit</fullName>
    </alternativeName>
</protein>
<comment type="subcellular location">
    <subcellularLocation>
        <location evidence="1">Cell inner membrane</location>
    </subcellularLocation>
</comment>
<accession>A0A4Q1JRQ3</accession>
<comment type="subunit">
    <text evidence="1">Tightly associated with the cellulose synthase catalytic subunit.</text>
</comment>
<dbReference type="Proteomes" id="UP000289784">
    <property type="component" value="Unassembled WGS sequence"/>
</dbReference>
<keyword evidence="1" id="KW-0812">Transmembrane</keyword>
<keyword evidence="3" id="KW-1185">Reference proteome</keyword>
<comment type="pathway">
    <text evidence="1">Glycan metabolism; bacterial cellulose biosynthesis.</text>
</comment>
<proteinExistence type="inferred from homology"/>
<comment type="caution">
    <text evidence="2">The sequence shown here is derived from an EMBL/GenBank/DDBJ whole genome shotgun (WGS) entry which is preliminary data.</text>
</comment>
<dbReference type="GO" id="GO:0030244">
    <property type="term" value="P:cellulose biosynthetic process"/>
    <property type="evidence" value="ECO:0007669"/>
    <property type="project" value="UniProtKB-KW"/>
</dbReference>
<dbReference type="InterPro" id="IPR018513">
    <property type="entry name" value="Cell_synthase_bac"/>
</dbReference>
<comment type="similarity">
    <text evidence="1">Belongs to the AcsB/BcsB family.</text>
</comment>
<keyword evidence="1" id="KW-1133">Transmembrane helix</keyword>
<sequence length="720" mass="76901">MPWPRCRACCAAWPDSGTTYVRSRNPGLVRTQAWRCPAEEAGAMYTADQTEYRGRGVPAPLISRPARAFAPTGIQMTFFHGLRSRLLLCSFFAAVIPLYAQDVAPDATSGPTPSVAARTEVSRSLSDLGYREGLQQSTQEGSVSFYLPVPQDVEVSNPRLELLFTSSAMLGPSASLQVALNGTPRQTVALAGAIGETAPRSLVLPLSQEDLRRPYLEVRVRANFSSDDTKCTWQGTGQDFVTVLPQSRLAFGVPAAAPRSIRGFLTTLPHQVRIAVAAPAPGPEELRAGWMLASTLQAHGHQVAFSSLAEGGDIVIGPRAQLALNGVTLSDGQTMALTEGANGTQLAIAEPFQIDTLAEPWSRLLAGRAYAQSVAGHAKPVGGDVVPLTQLGADTSARRFSDAAEWTFNVDALPAGRALSKLRLNLIVPPSDDHALVLYVFQNNALRGLETMPQRGGTQTVTVPLVEGGPITSGPVRVVLMRQTTTSLCHGPVPNAYAQLLPSSTLETRPNDAAAETIAAFAGSVGRGYSVHVPAVALAEPATWIGTLAGLGKSLDLDPRTAVVQTTDQAPQADRPFVWLGTALPAGFSAPIAFDRGRIQVKDSQGNNLLDTDTLPDITATSLLRNGNARGLWLRKLGEGVPVAPPEMKGSPGDLMFGDARGVLTSLDTRQNDVMTVDYPDYTTWWDRALQYKGWLFALGWVLLTVLVVLVVRKLRRSQA</sequence>
<keyword evidence="1" id="KW-0973">c-di-GMP</keyword>
<feature type="transmembrane region" description="Helical" evidence="1">
    <location>
        <begin position="694"/>
        <end position="712"/>
    </location>
</feature>
<keyword evidence="1" id="KW-1003">Cell membrane</keyword>
<reference evidence="2 3" key="1">
    <citation type="submission" date="2019-01" db="EMBL/GenBank/DDBJ databases">
        <title>Pseudoxanthomonas composti sp. nov., isolated from compost.</title>
        <authorList>
            <person name="Yang G."/>
        </authorList>
    </citation>
    <scope>NUCLEOTIDE SEQUENCE [LARGE SCALE GENOMIC DNA]</scope>
    <source>
        <strain evidence="2 3">GSS15</strain>
    </source>
</reference>
<dbReference type="OrthoDB" id="7315676at2"/>
<dbReference type="Gene3D" id="2.60.120.260">
    <property type="entry name" value="Galactose-binding domain-like"/>
    <property type="match status" value="1"/>
</dbReference>
<dbReference type="EMBL" id="SAWZ01000010">
    <property type="protein sequence ID" value="RXR01396.1"/>
    <property type="molecule type" value="Genomic_DNA"/>
</dbReference>